<dbReference type="RefSeq" id="WP_144758266.1">
    <property type="nucleotide sequence ID" value="NZ_VMNW02000135.1"/>
</dbReference>
<organism evidence="2 3">
    <name type="scientific">Amycolatopsis acidicola</name>
    <dbReference type="NCBI Taxonomy" id="2596893"/>
    <lineage>
        <taxon>Bacteria</taxon>
        <taxon>Bacillati</taxon>
        <taxon>Actinomycetota</taxon>
        <taxon>Actinomycetes</taxon>
        <taxon>Pseudonocardiales</taxon>
        <taxon>Pseudonocardiaceae</taxon>
        <taxon>Amycolatopsis</taxon>
    </lineage>
</organism>
<feature type="domain" description="SnoaL-like" evidence="1">
    <location>
        <begin position="18"/>
        <end position="118"/>
    </location>
</feature>
<dbReference type="Gene3D" id="3.10.450.50">
    <property type="match status" value="1"/>
</dbReference>
<dbReference type="SUPFAM" id="SSF54427">
    <property type="entry name" value="NTF2-like"/>
    <property type="match status" value="1"/>
</dbReference>
<dbReference type="EMBL" id="VMNW02000135">
    <property type="protein sequence ID" value="KAA9149696.1"/>
    <property type="molecule type" value="Genomic_DNA"/>
</dbReference>
<accession>A0A5N0UNY6</accession>
<evidence type="ECO:0000313" key="3">
    <source>
        <dbReference type="Proteomes" id="UP000319769"/>
    </source>
</evidence>
<dbReference type="InterPro" id="IPR032710">
    <property type="entry name" value="NTF2-like_dom_sf"/>
</dbReference>
<evidence type="ECO:0000313" key="2">
    <source>
        <dbReference type="EMBL" id="KAA9149696.1"/>
    </source>
</evidence>
<evidence type="ECO:0000259" key="1">
    <source>
        <dbReference type="Pfam" id="PF12680"/>
    </source>
</evidence>
<gene>
    <name evidence="2" type="ORF">FPZ12_042795</name>
</gene>
<dbReference type="OrthoDB" id="3681559at2"/>
<dbReference type="Proteomes" id="UP000319769">
    <property type="component" value="Unassembled WGS sequence"/>
</dbReference>
<protein>
    <recommendedName>
        <fullName evidence="1">SnoaL-like domain-containing protein</fullName>
    </recommendedName>
</protein>
<dbReference type="AlphaFoldDB" id="A0A5N0UNY6"/>
<dbReference type="Pfam" id="PF12680">
    <property type="entry name" value="SnoaL_2"/>
    <property type="match status" value="1"/>
</dbReference>
<keyword evidence="3" id="KW-1185">Reference proteome</keyword>
<sequence>MVDSLSVQDRHQRAHSAVARFHERLVARDLYGLGHVWAPHGTLEFPFAPPGWPKLRGRREILDYLRDFLREVRVTEIVEETRHETADPDVLVVEWVAAAAAVRSGRHYRLPYVSILEVGALGILSFRDYWSPLATGHALGRLDELIASQESAS</sequence>
<proteinExistence type="predicted"/>
<dbReference type="InterPro" id="IPR037401">
    <property type="entry name" value="SnoaL-like"/>
</dbReference>
<reference evidence="2" key="1">
    <citation type="submission" date="2019-09" db="EMBL/GenBank/DDBJ databases">
        <authorList>
            <person name="Teo W.F.A."/>
            <person name="Duangmal K."/>
        </authorList>
    </citation>
    <scope>NUCLEOTIDE SEQUENCE [LARGE SCALE GENOMIC DNA]</scope>
    <source>
        <strain evidence="2">K81G1</strain>
    </source>
</reference>
<name>A0A5N0UNY6_9PSEU</name>
<comment type="caution">
    <text evidence="2">The sequence shown here is derived from an EMBL/GenBank/DDBJ whole genome shotgun (WGS) entry which is preliminary data.</text>
</comment>